<sequence length="100" mass="10771">MPMPTNEPLRATHACPRDIPPPLPQPSEPRDGPRQTHTSDQTTAPPNTTLRSHGQAPPLGCTLATAAPSFRQAGPAYELYRHSNQTLFGVAHTRQQGLTG</sequence>
<evidence type="ECO:0000313" key="2">
    <source>
        <dbReference type="EMBL" id="KAA1110834.1"/>
    </source>
</evidence>
<dbReference type="EMBL" id="VSWC01000027">
    <property type="protein sequence ID" value="KAA1110834.1"/>
    <property type="molecule type" value="Genomic_DNA"/>
</dbReference>
<feature type="compositionally biased region" description="Pro residues" evidence="1">
    <location>
        <begin position="18"/>
        <end position="27"/>
    </location>
</feature>
<keyword evidence="3" id="KW-1185">Reference proteome</keyword>
<evidence type="ECO:0000313" key="3">
    <source>
        <dbReference type="Proteomes" id="UP000324748"/>
    </source>
</evidence>
<reference evidence="2 3" key="1">
    <citation type="submission" date="2019-05" db="EMBL/GenBank/DDBJ databases">
        <title>Emergence of the Ug99 lineage of the wheat stem rust pathogen through somatic hybridization.</title>
        <authorList>
            <person name="Li F."/>
            <person name="Upadhyaya N.M."/>
            <person name="Sperschneider J."/>
            <person name="Matny O."/>
            <person name="Nguyen-Phuc H."/>
            <person name="Mago R."/>
            <person name="Raley C."/>
            <person name="Miller M.E."/>
            <person name="Silverstein K.A.T."/>
            <person name="Henningsen E."/>
            <person name="Hirsch C.D."/>
            <person name="Visser B."/>
            <person name="Pretorius Z.A."/>
            <person name="Steffenson B.J."/>
            <person name="Schwessinger B."/>
            <person name="Dodds P.N."/>
            <person name="Figueroa M."/>
        </authorList>
    </citation>
    <scope>NUCLEOTIDE SEQUENCE [LARGE SCALE GENOMIC DNA]</scope>
    <source>
        <strain evidence="2">21-0</strain>
    </source>
</reference>
<dbReference type="Proteomes" id="UP000324748">
    <property type="component" value="Unassembled WGS sequence"/>
</dbReference>
<feature type="region of interest" description="Disordered" evidence="1">
    <location>
        <begin position="1"/>
        <end position="62"/>
    </location>
</feature>
<organism evidence="2 3">
    <name type="scientific">Puccinia graminis f. sp. tritici</name>
    <dbReference type="NCBI Taxonomy" id="56615"/>
    <lineage>
        <taxon>Eukaryota</taxon>
        <taxon>Fungi</taxon>
        <taxon>Dikarya</taxon>
        <taxon>Basidiomycota</taxon>
        <taxon>Pucciniomycotina</taxon>
        <taxon>Pucciniomycetes</taxon>
        <taxon>Pucciniales</taxon>
        <taxon>Pucciniaceae</taxon>
        <taxon>Puccinia</taxon>
    </lineage>
</organism>
<evidence type="ECO:0000256" key="1">
    <source>
        <dbReference type="SAM" id="MobiDB-lite"/>
    </source>
</evidence>
<proteinExistence type="predicted"/>
<comment type="caution">
    <text evidence="2">The sequence shown here is derived from an EMBL/GenBank/DDBJ whole genome shotgun (WGS) entry which is preliminary data.</text>
</comment>
<name>A0A5B0QCV6_PUCGR</name>
<feature type="compositionally biased region" description="Polar residues" evidence="1">
    <location>
        <begin position="35"/>
        <end position="52"/>
    </location>
</feature>
<gene>
    <name evidence="2" type="ORF">PGT21_032575</name>
</gene>
<protein>
    <submittedName>
        <fullName evidence="2">Uncharacterized protein</fullName>
    </submittedName>
</protein>
<dbReference type="AlphaFoldDB" id="A0A5B0QCV6"/>
<accession>A0A5B0QCV6</accession>